<accession>A0AAD3TKK7</accession>
<reference evidence="1" key="1">
    <citation type="submission" date="2023-05" db="EMBL/GenBank/DDBJ databases">
        <title>Nepenthes gracilis genome sequencing.</title>
        <authorList>
            <person name="Fukushima K."/>
        </authorList>
    </citation>
    <scope>NUCLEOTIDE SEQUENCE</scope>
    <source>
        <strain evidence="1">SING2019-196</strain>
    </source>
</reference>
<keyword evidence="2" id="KW-1185">Reference proteome</keyword>
<dbReference type="AlphaFoldDB" id="A0AAD3TKK7"/>
<dbReference type="EMBL" id="BSYO01000038">
    <property type="protein sequence ID" value="GMH30668.1"/>
    <property type="molecule type" value="Genomic_DNA"/>
</dbReference>
<protein>
    <submittedName>
        <fullName evidence="1">Uncharacterized protein</fullName>
    </submittedName>
</protein>
<organism evidence="1 2">
    <name type="scientific">Nepenthes gracilis</name>
    <name type="common">Slender pitcher plant</name>
    <dbReference type="NCBI Taxonomy" id="150966"/>
    <lineage>
        <taxon>Eukaryota</taxon>
        <taxon>Viridiplantae</taxon>
        <taxon>Streptophyta</taxon>
        <taxon>Embryophyta</taxon>
        <taxon>Tracheophyta</taxon>
        <taxon>Spermatophyta</taxon>
        <taxon>Magnoliopsida</taxon>
        <taxon>eudicotyledons</taxon>
        <taxon>Gunneridae</taxon>
        <taxon>Pentapetalae</taxon>
        <taxon>Caryophyllales</taxon>
        <taxon>Nepenthaceae</taxon>
        <taxon>Nepenthes</taxon>
    </lineage>
</organism>
<dbReference type="Proteomes" id="UP001279734">
    <property type="component" value="Unassembled WGS sequence"/>
</dbReference>
<dbReference type="PANTHER" id="PTHR35121:SF2">
    <property type="entry name" value="SWIM-TYPE DOMAIN-CONTAINING PROTEIN"/>
    <property type="match status" value="1"/>
</dbReference>
<evidence type="ECO:0000313" key="2">
    <source>
        <dbReference type="Proteomes" id="UP001279734"/>
    </source>
</evidence>
<gene>
    <name evidence="1" type="ORF">Nepgr_032511</name>
</gene>
<name>A0AAD3TKK7_NEPGR</name>
<comment type="caution">
    <text evidence="1">The sequence shown here is derived from an EMBL/GenBank/DDBJ whole genome shotgun (WGS) entry which is preliminary data.</text>
</comment>
<proteinExistence type="predicted"/>
<dbReference type="PANTHER" id="PTHR35121">
    <property type="entry name" value="HOMEODOMAIN PROTEIN 8, PUTATIVE-RELATED"/>
    <property type="match status" value="1"/>
</dbReference>
<evidence type="ECO:0000313" key="1">
    <source>
        <dbReference type="EMBL" id="GMH30668.1"/>
    </source>
</evidence>
<sequence>MAGTGAVDGVLFWGVHEGCISGNHTEVKRRPYHRNCGCALHKSRAGRCPHQFHNNVVSYPITRSRSEGCLASTVLAASSAGSSPSSSTAAPPAAASDAVIQLFIDFFKE</sequence>